<evidence type="ECO:0000313" key="2">
    <source>
        <dbReference type="Proteomes" id="UP000261905"/>
    </source>
</evidence>
<sequence>MTIVDETDKLDDVTSQLSAHIWGHRFKDGQRGPEYVLEFLNVLSGTEYSFRSDRYYRRRSIGLREFIFEGVKEGRGAGSTLELNEAKKEKLIQAVQENNVTVLKQFLRNLEIVLYDTDGKEADRSWFARSLYPLHESLLYVELRKKNGNYSIERNFFARGGELYFLMLGHGTEHYQQRRLFIEQRFHQLLTRNKIIEKVVGKISAVFDDSEQTPDRNAGQLRSVGYEGRTPMLPHQAEIDNRALFEQFGVEMENLLLMDMDVHEMFHLLTSLVCFQLARYMHVRSQADMKSATYFFDCMDGTNTHIYRQAAMSLEQHEAMLKERYLIEFERKSNETFGNTDQIEQLLPQWQESPDMFYETMGLRKLRTRKETIKRILLKCRTVSDVQTKLKSSVREVVTSQLDQVQVTRVIARDGGFATYRRGSASNYRYTISDSFLQMLVFTIVQPGDKMEFHEFLNRVHMDYGIVIGEQQAKETGIYEKSGFNVRYFQDNERALRKKLRHNGLLIEFSDATAMIQNPYARCSQEVGLHV</sequence>
<dbReference type="EMBL" id="QUBQ01000003">
    <property type="protein sequence ID" value="REK74205.1"/>
    <property type="molecule type" value="Genomic_DNA"/>
</dbReference>
<dbReference type="OrthoDB" id="1550253at2"/>
<organism evidence="1 2">
    <name type="scientific">Paenibacillus paeoniae</name>
    <dbReference type="NCBI Taxonomy" id="2292705"/>
    <lineage>
        <taxon>Bacteria</taxon>
        <taxon>Bacillati</taxon>
        <taxon>Bacillota</taxon>
        <taxon>Bacilli</taxon>
        <taxon>Bacillales</taxon>
        <taxon>Paenibacillaceae</taxon>
        <taxon>Paenibacillus</taxon>
    </lineage>
</organism>
<keyword evidence="2" id="KW-1185">Reference proteome</keyword>
<evidence type="ECO:0000313" key="1">
    <source>
        <dbReference type="EMBL" id="REK74205.1"/>
    </source>
</evidence>
<comment type="caution">
    <text evidence="1">The sequence shown here is derived from an EMBL/GenBank/DDBJ whole genome shotgun (WGS) entry which is preliminary data.</text>
</comment>
<gene>
    <name evidence="1" type="ORF">DX130_16810</name>
</gene>
<name>A0A371PE50_9BACL</name>
<dbReference type="AlphaFoldDB" id="A0A371PE50"/>
<dbReference type="Proteomes" id="UP000261905">
    <property type="component" value="Unassembled WGS sequence"/>
</dbReference>
<reference evidence="1 2" key="1">
    <citation type="submission" date="2018-08" db="EMBL/GenBank/DDBJ databases">
        <title>Paenibacillus sp. M4BSY-1, whole genome shotgun sequence.</title>
        <authorList>
            <person name="Tuo L."/>
        </authorList>
    </citation>
    <scope>NUCLEOTIDE SEQUENCE [LARGE SCALE GENOMIC DNA]</scope>
    <source>
        <strain evidence="1 2">M4BSY-1</strain>
    </source>
</reference>
<protein>
    <submittedName>
        <fullName evidence="1">Uncharacterized protein</fullName>
    </submittedName>
</protein>
<dbReference type="RefSeq" id="WP_116047382.1">
    <property type="nucleotide sequence ID" value="NZ_QUBQ01000003.1"/>
</dbReference>
<proteinExistence type="predicted"/>
<accession>A0A371PE50</accession>